<evidence type="ECO:0000313" key="4">
    <source>
        <dbReference type="EMBL" id="RZU42975.1"/>
    </source>
</evidence>
<evidence type="ECO:0000256" key="2">
    <source>
        <dbReference type="SAM" id="SignalP"/>
    </source>
</evidence>
<keyword evidence="2" id="KW-0732">Signal</keyword>
<dbReference type="AlphaFoldDB" id="A0A4Q7Z0I3"/>
<accession>A0A4Q7Z0I3</accession>
<name>A0A4Q7Z0I3_9BACT</name>
<gene>
    <name evidence="4" type="ORF">BDD14_4576</name>
</gene>
<protein>
    <submittedName>
        <fullName evidence="4">Ca-activated chloride channel family protein</fullName>
    </submittedName>
</protein>
<proteinExistence type="predicted"/>
<dbReference type="InterPro" id="IPR036465">
    <property type="entry name" value="vWFA_dom_sf"/>
</dbReference>
<dbReference type="InterPro" id="IPR017802">
    <property type="entry name" value="VWFA-rel_acidobac-type"/>
</dbReference>
<reference evidence="4 5" key="1">
    <citation type="submission" date="2019-02" db="EMBL/GenBank/DDBJ databases">
        <title>Genomic Encyclopedia of Archaeal and Bacterial Type Strains, Phase II (KMG-II): from individual species to whole genera.</title>
        <authorList>
            <person name="Goeker M."/>
        </authorList>
    </citation>
    <scope>NUCLEOTIDE SEQUENCE [LARGE SCALE GENOMIC DNA]</scope>
    <source>
        <strain evidence="4 5">DSM 18101</strain>
    </source>
</reference>
<dbReference type="SUPFAM" id="SSF53300">
    <property type="entry name" value="vWA-like"/>
    <property type="match status" value="1"/>
</dbReference>
<dbReference type="Gene3D" id="3.40.50.410">
    <property type="entry name" value="von Willebrand factor, type A domain"/>
    <property type="match status" value="1"/>
</dbReference>
<dbReference type="EMBL" id="SHKW01000001">
    <property type="protein sequence ID" value="RZU42975.1"/>
    <property type="molecule type" value="Genomic_DNA"/>
</dbReference>
<evidence type="ECO:0000259" key="3">
    <source>
        <dbReference type="PROSITE" id="PS50234"/>
    </source>
</evidence>
<sequence>MRIGAAAVVWLLGATMLAQAPIVRRPPMQPIEPDADQQQQQAPAQGGQVPTIRVESRLVNIAVNVVDRNGAPIGGLGKEDFEITEDGKPQKIAYFEKESSAPLSIVLAIDASKSVLGDARLEKDAAKHFVNALLRDQDELDLMDFSDSVREIVPFTNQKKRIESGLNDLQPGDETALYDAIFLASERLSQTKIEAGRRRVVVVITDGVDTAKRSRYGQALEAAQRAGAMIYSIIIVPVWEDAGRNTGGEHALIQMATDTGGKYFYVEDKKDLEPAFARVSDDLRTQYVLGYYAPQRKGDGVFRSVRVRMKDAELQGKYQLRHRTGYYAEAR</sequence>
<keyword evidence="5" id="KW-1185">Reference proteome</keyword>
<dbReference type="RefSeq" id="WP_242618115.1">
    <property type="nucleotide sequence ID" value="NZ_SHKW01000001.1"/>
</dbReference>
<evidence type="ECO:0000313" key="5">
    <source>
        <dbReference type="Proteomes" id="UP000292958"/>
    </source>
</evidence>
<feature type="signal peptide" evidence="2">
    <location>
        <begin position="1"/>
        <end position="20"/>
    </location>
</feature>
<dbReference type="Pfam" id="PF00092">
    <property type="entry name" value="VWA"/>
    <property type="match status" value="1"/>
</dbReference>
<feature type="chain" id="PRO_5020758274" evidence="2">
    <location>
        <begin position="21"/>
        <end position="331"/>
    </location>
</feature>
<dbReference type="SMART" id="SM00327">
    <property type="entry name" value="VWA"/>
    <property type="match status" value="1"/>
</dbReference>
<feature type="region of interest" description="Disordered" evidence="1">
    <location>
        <begin position="27"/>
        <end position="49"/>
    </location>
</feature>
<feature type="domain" description="VWFA" evidence="3">
    <location>
        <begin position="104"/>
        <end position="279"/>
    </location>
</feature>
<dbReference type="PROSITE" id="PS50234">
    <property type="entry name" value="VWFA"/>
    <property type="match status" value="1"/>
</dbReference>
<evidence type="ECO:0000256" key="1">
    <source>
        <dbReference type="SAM" id="MobiDB-lite"/>
    </source>
</evidence>
<dbReference type="InterPro" id="IPR002035">
    <property type="entry name" value="VWF_A"/>
</dbReference>
<feature type="compositionally biased region" description="Low complexity" evidence="1">
    <location>
        <begin position="36"/>
        <end position="48"/>
    </location>
</feature>
<dbReference type="NCBIfam" id="TIGR03436">
    <property type="entry name" value="acidobact_VWFA"/>
    <property type="match status" value="1"/>
</dbReference>
<organism evidence="4 5">
    <name type="scientific">Edaphobacter modestus</name>
    <dbReference type="NCBI Taxonomy" id="388466"/>
    <lineage>
        <taxon>Bacteria</taxon>
        <taxon>Pseudomonadati</taxon>
        <taxon>Acidobacteriota</taxon>
        <taxon>Terriglobia</taxon>
        <taxon>Terriglobales</taxon>
        <taxon>Acidobacteriaceae</taxon>
        <taxon>Edaphobacter</taxon>
    </lineage>
</organism>
<comment type="caution">
    <text evidence="4">The sequence shown here is derived from an EMBL/GenBank/DDBJ whole genome shotgun (WGS) entry which is preliminary data.</text>
</comment>
<dbReference type="Proteomes" id="UP000292958">
    <property type="component" value="Unassembled WGS sequence"/>
</dbReference>